<organism evidence="1 2">
    <name type="scientific">Periplaneta americana</name>
    <name type="common">American cockroach</name>
    <name type="synonym">Blatta americana</name>
    <dbReference type="NCBI Taxonomy" id="6978"/>
    <lineage>
        <taxon>Eukaryota</taxon>
        <taxon>Metazoa</taxon>
        <taxon>Ecdysozoa</taxon>
        <taxon>Arthropoda</taxon>
        <taxon>Hexapoda</taxon>
        <taxon>Insecta</taxon>
        <taxon>Pterygota</taxon>
        <taxon>Neoptera</taxon>
        <taxon>Polyneoptera</taxon>
        <taxon>Dictyoptera</taxon>
        <taxon>Blattodea</taxon>
        <taxon>Blattoidea</taxon>
        <taxon>Blattidae</taxon>
        <taxon>Blattinae</taxon>
        <taxon>Periplaneta</taxon>
    </lineage>
</organism>
<evidence type="ECO:0008006" key="3">
    <source>
        <dbReference type="Google" id="ProtNLM"/>
    </source>
</evidence>
<comment type="caution">
    <text evidence="1">The sequence shown here is derived from an EMBL/GenBank/DDBJ whole genome shotgun (WGS) entry which is preliminary data.</text>
</comment>
<evidence type="ECO:0000313" key="2">
    <source>
        <dbReference type="Proteomes" id="UP001148838"/>
    </source>
</evidence>
<sequence length="140" mass="16729">MRSFESSWEKKFSHKISASVWDRCPPSIVMHLGSYDRLAERKSVKHVQRRFCRNFNLQRHYPILNCMRIMALILTLHASYFMIKYSCHHVKLVDLKNWKNAAFKDTNFVMDLRALIYLTEQLESRRDIFNDDKITQSNAS</sequence>
<gene>
    <name evidence="1" type="ORF">ANN_08288</name>
</gene>
<evidence type="ECO:0000313" key="1">
    <source>
        <dbReference type="EMBL" id="KAJ4440150.1"/>
    </source>
</evidence>
<dbReference type="Proteomes" id="UP001148838">
    <property type="component" value="Unassembled WGS sequence"/>
</dbReference>
<accession>A0ABQ8T2J5</accession>
<dbReference type="EMBL" id="JAJSOF020000017">
    <property type="protein sequence ID" value="KAJ4440150.1"/>
    <property type="molecule type" value="Genomic_DNA"/>
</dbReference>
<reference evidence="1 2" key="1">
    <citation type="journal article" date="2022" name="Allergy">
        <title>Genome assembly and annotation of Periplaneta americana reveal a comprehensive cockroach allergen profile.</title>
        <authorList>
            <person name="Wang L."/>
            <person name="Xiong Q."/>
            <person name="Saelim N."/>
            <person name="Wang L."/>
            <person name="Nong W."/>
            <person name="Wan A.T."/>
            <person name="Shi M."/>
            <person name="Liu X."/>
            <person name="Cao Q."/>
            <person name="Hui J.H.L."/>
            <person name="Sookrung N."/>
            <person name="Leung T.F."/>
            <person name="Tungtrongchitr A."/>
            <person name="Tsui S.K.W."/>
        </authorList>
    </citation>
    <scope>NUCLEOTIDE SEQUENCE [LARGE SCALE GENOMIC DNA]</scope>
    <source>
        <strain evidence="1">PWHHKU_190912</strain>
    </source>
</reference>
<keyword evidence="2" id="KW-1185">Reference proteome</keyword>
<proteinExistence type="predicted"/>
<name>A0ABQ8T2J5_PERAM</name>
<protein>
    <recommendedName>
        <fullName evidence="3">DUF4817 domain-containing protein</fullName>
    </recommendedName>
</protein>